<dbReference type="Proteomes" id="UP000326354">
    <property type="component" value="Chromosome"/>
</dbReference>
<organism evidence="1 2">
    <name type="scientific">Uabimicrobium amorphum</name>
    <dbReference type="NCBI Taxonomy" id="2596890"/>
    <lineage>
        <taxon>Bacteria</taxon>
        <taxon>Pseudomonadati</taxon>
        <taxon>Planctomycetota</taxon>
        <taxon>Candidatus Uabimicrobiia</taxon>
        <taxon>Candidatus Uabimicrobiales</taxon>
        <taxon>Candidatus Uabimicrobiaceae</taxon>
        <taxon>Candidatus Uabimicrobium</taxon>
    </lineage>
</organism>
<proteinExistence type="predicted"/>
<accession>A0A5S9IQ38</accession>
<keyword evidence="2" id="KW-1185">Reference proteome</keyword>
<reference evidence="1 2" key="1">
    <citation type="submission" date="2019-08" db="EMBL/GenBank/DDBJ databases">
        <title>Complete genome sequence of Candidatus Uab amorphum.</title>
        <authorList>
            <person name="Shiratori T."/>
            <person name="Suzuki S."/>
            <person name="Kakizawa Y."/>
            <person name="Ishida K."/>
        </authorList>
    </citation>
    <scope>NUCLEOTIDE SEQUENCE [LARGE SCALE GENOMIC DNA]</scope>
    <source>
        <strain evidence="1 2">SRT547</strain>
    </source>
</reference>
<dbReference type="AlphaFoldDB" id="A0A5S9IQ38"/>
<evidence type="ECO:0000313" key="2">
    <source>
        <dbReference type="Proteomes" id="UP000326354"/>
    </source>
</evidence>
<dbReference type="RefSeq" id="WP_151970088.1">
    <property type="nucleotide sequence ID" value="NZ_AP019860.1"/>
</dbReference>
<dbReference type="EMBL" id="AP019860">
    <property type="protein sequence ID" value="BBM86008.1"/>
    <property type="molecule type" value="Genomic_DNA"/>
</dbReference>
<dbReference type="KEGG" id="uam:UABAM_04394"/>
<name>A0A5S9IQ38_UABAM</name>
<evidence type="ECO:0000313" key="1">
    <source>
        <dbReference type="EMBL" id="BBM86008.1"/>
    </source>
</evidence>
<dbReference type="SUPFAM" id="SSF48371">
    <property type="entry name" value="ARM repeat"/>
    <property type="match status" value="1"/>
</dbReference>
<evidence type="ECO:0008006" key="3">
    <source>
        <dbReference type="Google" id="ProtNLM"/>
    </source>
</evidence>
<protein>
    <recommendedName>
        <fullName evidence="3">HEAT repeat domain-containing protein</fullName>
    </recommendedName>
</protein>
<sequence>MQIFKGSQEDLKRKFELNPLTVTWVGILRSRNIFCTEPVLELCRAGGPFEEMFKDRTLIGSLDSQAQFNALQEQYNTQEFFQLILLDNGSEKVIALEDEVIAEQGWKQSAPEETALSNVSKSPLVPKMNIKGVEHLFGEEEIARLKMIIATTVSSSEKIEAIRKISLSQVDEKDKSLLFLHTLGDPDVIVRSEAASALEKTGFDEQMGNAIIALCTGDDKQQKHAISSLGNLFLEASEFEKGAILQIFLTTIKDKNYHQHVLNILEILANIIPDLPANKPMIERIMLNALENLISDFDHLYEKMYLIFNALKKLDENYVGDFLWKEIKKSSERRLRSFLLTLIVDVRDCDESKKLMVLEVGFGDEIDPIYIRLNNAIKSFGVKILDVLTERFEQSKRVTEKIQLLQIMQEIISGGVISAKKDKIVEIFIKQFATAHKALCNSIMEMRLLFDEEVSESLRLQMAKELLVNLDTGTIDQYHEAVRSCLIRMKGIAVTATLKVLENPISVEQALFAGSALGDVVINLTDNIDDEVDRIQTFCFSQIEEKPEHIEEIYKVLGRLTTIAKAEDAKKIGQYLLDNICKSYRPYAVIQALSWVGLSPQIEHELKFDIGYLFMSLLDRDVSGDFTQSKELPENETLYEIDMKVSAFTDLIPFLIKGLERMVVSEDTPTSLQQKITERLLRKWEDVLSYKMIWGPKNTLDLAYALQQIAIHADEDTKNKIIESLFKKIEVFSITELLVEIFAQDFLADNVVKSARITVEKLLEFNKDKDFQGPEDKAVIMRCIGKMATAKKLDVDELKSEQLRERLIFSLFEGLRDRIFRVQNILQEVAGCAHVSEKLKQEIEKRLA</sequence>
<gene>
    <name evidence="1" type="ORF">UABAM_04394</name>
</gene>
<dbReference type="InterPro" id="IPR016024">
    <property type="entry name" value="ARM-type_fold"/>
</dbReference>